<reference evidence="3" key="1">
    <citation type="journal article" date="2014" name="Front. Microbiol.">
        <title>High frequency of phylogenetically diverse reductive dehalogenase-homologous genes in deep subseafloor sedimentary metagenomes.</title>
        <authorList>
            <person name="Kawai M."/>
            <person name="Futagami T."/>
            <person name="Toyoda A."/>
            <person name="Takaki Y."/>
            <person name="Nishi S."/>
            <person name="Hori S."/>
            <person name="Arai W."/>
            <person name="Tsubouchi T."/>
            <person name="Morono Y."/>
            <person name="Uchiyama I."/>
            <person name="Ito T."/>
            <person name="Fujiyama A."/>
            <person name="Inagaki F."/>
            <person name="Takami H."/>
        </authorList>
    </citation>
    <scope>NUCLEOTIDE SEQUENCE</scope>
    <source>
        <strain evidence="3">Expedition CK06-06</strain>
    </source>
</reference>
<dbReference type="Gene3D" id="1.20.1060.10">
    <property type="entry name" value="Taq DNA Polymerase, Chain T, domain 4"/>
    <property type="match status" value="1"/>
</dbReference>
<dbReference type="InterPro" id="IPR036397">
    <property type="entry name" value="RNaseH_sf"/>
</dbReference>
<comment type="caution">
    <text evidence="3">The sequence shown here is derived from an EMBL/GenBank/DDBJ whole genome shotgun (WGS) entry which is preliminary data.</text>
</comment>
<organism evidence="3">
    <name type="scientific">marine sediment metagenome</name>
    <dbReference type="NCBI Taxonomy" id="412755"/>
    <lineage>
        <taxon>unclassified sequences</taxon>
        <taxon>metagenomes</taxon>
        <taxon>ecological metagenomes</taxon>
    </lineage>
</organism>
<dbReference type="InterPro" id="IPR002562">
    <property type="entry name" value="3'-5'_exonuclease_dom"/>
</dbReference>
<dbReference type="EMBL" id="BARU01008770">
    <property type="protein sequence ID" value="GAH44952.1"/>
    <property type="molecule type" value="Genomic_DNA"/>
</dbReference>
<dbReference type="InterPro" id="IPR002298">
    <property type="entry name" value="DNA_polymerase_A"/>
</dbReference>
<protein>
    <recommendedName>
        <fullName evidence="2">3'-5' exonuclease domain-containing protein</fullName>
    </recommendedName>
</protein>
<accession>X1FJ48</accession>
<feature type="domain" description="3'-5' exonuclease" evidence="2">
    <location>
        <begin position="1"/>
        <end position="161"/>
    </location>
</feature>
<dbReference type="InterPro" id="IPR012337">
    <property type="entry name" value="RNaseH-like_sf"/>
</dbReference>
<dbReference type="PANTHER" id="PTHR10133:SF27">
    <property type="entry name" value="DNA POLYMERASE NU"/>
    <property type="match status" value="1"/>
</dbReference>
<name>X1FJ48_9ZZZZ</name>
<gene>
    <name evidence="3" type="ORF">S03H2_17059</name>
</gene>
<feature type="non-terminal residue" evidence="3">
    <location>
        <position position="1"/>
    </location>
</feature>
<dbReference type="SMART" id="SM00474">
    <property type="entry name" value="35EXOc"/>
    <property type="match status" value="1"/>
</dbReference>
<evidence type="ECO:0000259" key="2">
    <source>
        <dbReference type="SMART" id="SM00474"/>
    </source>
</evidence>
<dbReference type="InterPro" id="IPR043502">
    <property type="entry name" value="DNA/RNA_pol_sf"/>
</dbReference>
<feature type="non-terminal residue" evidence="3">
    <location>
        <position position="356"/>
    </location>
</feature>
<dbReference type="Gene3D" id="3.30.70.370">
    <property type="match status" value="1"/>
</dbReference>
<dbReference type="AlphaFoldDB" id="X1FJ48"/>
<proteinExistence type="predicted"/>
<dbReference type="SUPFAM" id="SSF56672">
    <property type="entry name" value="DNA/RNA polymerases"/>
    <property type="match status" value="1"/>
</dbReference>
<dbReference type="InterPro" id="IPR001098">
    <property type="entry name" value="DNA-dir_DNA_pol_A_palm_dom"/>
</dbReference>
<dbReference type="SUPFAM" id="SSF53098">
    <property type="entry name" value="Ribonuclease H-like"/>
    <property type="match status" value="1"/>
</dbReference>
<dbReference type="GO" id="GO:0006302">
    <property type="term" value="P:double-strand break repair"/>
    <property type="evidence" value="ECO:0007669"/>
    <property type="project" value="TreeGrafter"/>
</dbReference>
<dbReference type="Pfam" id="PF01612">
    <property type="entry name" value="DNA_pol_A_exo1"/>
    <property type="match status" value="1"/>
</dbReference>
<dbReference type="GO" id="GO:0003677">
    <property type="term" value="F:DNA binding"/>
    <property type="evidence" value="ECO:0007669"/>
    <property type="project" value="InterPro"/>
</dbReference>
<evidence type="ECO:0000313" key="3">
    <source>
        <dbReference type="EMBL" id="GAH44952.1"/>
    </source>
</evidence>
<dbReference type="GO" id="GO:0008408">
    <property type="term" value="F:3'-5' exonuclease activity"/>
    <property type="evidence" value="ECO:0007669"/>
    <property type="project" value="InterPro"/>
</dbReference>
<dbReference type="PANTHER" id="PTHR10133">
    <property type="entry name" value="DNA POLYMERASE I"/>
    <property type="match status" value="1"/>
</dbReference>
<dbReference type="GO" id="GO:0003887">
    <property type="term" value="F:DNA-directed DNA polymerase activity"/>
    <property type="evidence" value="ECO:0007669"/>
    <property type="project" value="InterPro"/>
</dbReference>
<dbReference type="Gene3D" id="3.30.420.10">
    <property type="entry name" value="Ribonuclease H-like superfamily/Ribonuclease H"/>
    <property type="match status" value="1"/>
</dbReference>
<evidence type="ECO:0000256" key="1">
    <source>
        <dbReference type="ARBA" id="ARBA00022705"/>
    </source>
</evidence>
<sequence>EEKLIYELLLSSPPDQVAVDVETISLEYPEPIGLSIAVSPTDAFYFPILPEPSTYLTDVIKLLQSPDILKIFHNSLYDLKALAEYKLDQSNIVDTLIMAHLAGERFADLPYLANSIGIELPELPKIKQWIWDLTLEQIVTKCCTDAEATYALYQHYKDEVDAEYLAVEMKLIPILITMSGKGIRVDQPLRAVIEAELADELKVYEDLAEEQGFNPGSPKQVAYMLAKDGVFLPMTKKRKSLRTDEATLRKITHPIAVLALTYRHSKKLYSTYIRPLTGEDRCHTNFHMDAITGRVSSARHNLQNIPKGRMRSIFLPDTPPFTDLDFSQIELRTLAYIAQDDAMQAIFDSEGDIHQA</sequence>
<dbReference type="Pfam" id="PF00476">
    <property type="entry name" value="DNA_pol_A"/>
    <property type="match status" value="1"/>
</dbReference>
<dbReference type="GO" id="GO:0006261">
    <property type="term" value="P:DNA-templated DNA replication"/>
    <property type="evidence" value="ECO:0007669"/>
    <property type="project" value="InterPro"/>
</dbReference>
<keyword evidence="1" id="KW-0235">DNA replication</keyword>